<protein>
    <submittedName>
        <fullName evidence="2">Acid phosphatase</fullName>
    </submittedName>
</protein>
<dbReference type="InterPro" id="IPR005519">
    <property type="entry name" value="Acid_phosphat_B-like"/>
</dbReference>
<dbReference type="PANTHER" id="PTHR31284">
    <property type="entry name" value="ACID PHOSPHATASE-LIKE PROTEIN"/>
    <property type="match status" value="1"/>
</dbReference>
<sequence length="267" mass="29187">MVTDKITQSAKVYPYKDMAEDAMLSDHCAVSVELFDNSHKVSTAVQWQTGSKEHQLLTAGVYQQAQAALATLPKDLQNWVVVMDVDETVLDNSAYQQHRESLGLGYSSESWSAWVASEKAGLVPGAKGFIEAVFEHGGQVALITNRDKALDAHTWNNLIAQHIPVTAENTCLVGRSAADKAAVAQPQFVNDKDLRRQQLRDGSIACSNSQNGAASNWQQPHHIVMQIGDNIQDFAGITQESADIKALLPKLGNSLFLLPNPMYGSWQ</sequence>
<dbReference type="OrthoDB" id="395856at2"/>
<gene>
    <name evidence="2" type="ORF">CWI84_02150</name>
</gene>
<evidence type="ECO:0000313" key="2">
    <source>
        <dbReference type="EMBL" id="RUO81174.1"/>
    </source>
</evidence>
<comment type="caution">
    <text evidence="2">The sequence shown here is derived from an EMBL/GenBank/DDBJ whole genome shotgun (WGS) entry which is preliminary data.</text>
</comment>
<name>A0A432ZTB7_9GAMM</name>
<dbReference type="SFLD" id="SFLDS00003">
    <property type="entry name" value="Haloacid_Dehalogenase"/>
    <property type="match status" value="1"/>
</dbReference>
<proteinExistence type="predicted"/>
<keyword evidence="3" id="KW-1185">Reference proteome</keyword>
<evidence type="ECO:0000256" key="1">
    <source>
        <dbReference type="ARBA" id="ARBA00022729"/>
    </source>
</evidence>
<dbReference type="AlphaFoldDB" id="A0A432ZTB7"/>
<accession>A0A432ZTB7</accession>
<keyword evidence="1" id="KW-0732">Signal</keyword>
<dbReference type="GO" id="GO:0009279">
    <property type="term" value="C:cell outer membrane"/>
    <property type="evidence" value="ECO:0007669"/>
    <property type="project" value="InterPro"/>
</dbReference>
<dbReference type="Pfam" id="PF03767">
    <property type="entry name" value="Acid_phosphat_B"/>
    <property type="match status" value="1"/>
</dbReference>
<dbReference type="Proteomes" id="UP000287996">
    <property type="component" value="Unassembled WGS sequence"/>
</dbReference>
<organism evidence="2 3">
    <name type="scientific">Idiomarina tyrosinivorans</name>
    <dbReference type="NCBI Taxonomy" id="1445662"/>
    <lineage>
        <taxon>Bacteria</taxon>
        <taxon>Pseudomonadati</taxon>
        <taxon>Pseudomonadota</taxon>
        <taxon>Gammaproteobacteria</taxon>
        <taxon>Alteromonadales</taxon>
        <taxon>Idiomarinaceae</taxon>
        <taxon>Idiomarina</taxon>
    </lineage>
</organism>
<dbReference type="Gene3D" id="3.40.50.1000">
    <property type="entry name" value="HAD superfamily/HAD-like"/>
    <property type="match status" value="1"/>
</dbReference>
<dbReference type="InterPro" id="IPR036412">
    <property type="entry name" value="HAD-like_sf"/>
</dbReference>
<dbReference type="SFLD" id="SFLDG01125">
    <property type="entry name" value="C1.1:_Acid_Phosphatase_Like"/>
    <property type="match status" value="1"/>
</dbReference>
<dbReference type="EMBL" id="PIQH01000002">
    <property type="protein sequence ID" value="RUO81174.1"/>
    <property type="molecule type" value="Genomic_DNA"/>
</dbReference>
<reference evidence="2 3" key="1">
    <citation type="journal article" date="2011" name="Front. Microbiol.">
        <title>Genomic signatures of strain selection and enhancement in Bacillus atrophaeus var. globigii, a historical biowarfare simulant.</title>
        <authorList>
            <person name="Gibbons H.S."/>
            <person name="Broomall S.M."/>
            <person name="McNew L.A."/>
            <person name="Daligault H."/>
            <person name="Chapman C."/>
            <person name="Bruce D."/>
            <person name="Karavis M."/>
            <person name="Krepps M."/>
            <person name="McGregor P.A."/>
            <person name="Hong C."/>
            <person name="Park K.H."/>
            <person name="Akmal A."/>
            <person name="Feldman A."/>
            <person name="Lin J.S."/>
            <person name="Chang W.E."/>
            <person name="Higgs B.W."/>
            <person name="Demirev P."/>
            <person name="Lindquist J."/>
            <person name="Liem A."/>
            <person name="Fochler E."/>
            <person name="Read T.D."/>
            <person name="Tapia R."/>
            <person name="Johnson S."/>
            <person name="Bishop-Lilly K.A."/>
            <person name="Detter C."/>
            <person name="Han C."/>
            <person name="Sozhamannan S."/>
            <person name="Rosenzweig C.N."/>
            <person name="Skowronski E.W."/>
        </authorList>
    </citation>
    <scope>NUCLEOTIDE SEQUENCE [LARGE SCALE GENOMIC DNA]</scope>
    <source>
        <strain evidence="2 3">CC-PW-9</strain>
    </source>
</reference>
<dbReference type="SUPFAM" id="SSF56784">
    <property type="entry name" value="HAD-like"/>
    <property type="match status" value="1"/>
</dbReference>
<dbReference type="InterPro" id="IPR023214">
    <property type="entry name" value="HAD_sf"/>
</dbReference>
<dbReference type="PANTHER" id="PTHR31284:SF10">
    <property type="entry name" value="ACID PHOSPHATASE-LIKE PROTEIN"/>
    <property type="match status" value="1"/>
</dbReference>
<evidence type="ECO:0000313" key="3">
    <source>
        <dbReference type="Proteomes" id="UP000287996"/>
    </source>
</evidence>
<dbReference type="InterPro" id="IPR006423">
    <property type="entry name" value="Lipo_e_P4"/>
</dbReference>